<evidence type="ECO:0000313" key="3">
    <source>
        <dbReference type="EMBL" id="MEK9500774.1"/>
    </source>
</evidence>
<dbReference type="PROSITE" id="PS51257">
    <property type="entry name" value="PROKAR_LIPOPROTEIN"/>
    <property type="match status" value="1"/>
</dbReference>
<keyword evidence="4" id="KW-1185">Reference proteome</keyword>
<evidence type="ECO:0000313" key="4">
    <source>
        <dbReference type="Proteomes" id="UP001484239"/>
    </source>
</evidence>
<name>A0ABU9E7T4_9BACT</name>
<feature type="chain" id="PRO_5046434868" description="Lipoprotein" evidence="2">
    <location>
        <begin position="26"/>
        <end position="178"/>
    </location>
</feature>
<proteinExistence type="predicted"/>
<feature type="signal peptide" evidence="2">
    <location>
        <begin position="1"/>
        <end position="25"/>
    </location>
</feature>
<evidence type="ECO:0000256" key="1">
    <source>
        <dbReference type="SAM" id="MobiDB-lite"/>
    </source>
</evidence>
<feature type="region of interest" description="Disordered" evidence="1">
    <location>
        <begin position="24"/>
        <end position="50"/>
    </location>
</feature>
<keyword evidence="2" id="KW-0732">Signal</keyword>
<dbReference type="Proteomes" id="UP001484239">
    <property type="component" value="Unassembled WGS sequence"/>
</dbReference>
<evidence type="ECO:0000256" key="2">
    <source>
        <dbReference type="SAM" id="SignalP"/>
    </source>
</evidence>
<organism evidence="3 4">
    <name type="scientific">Gaopeijia maritima</name>
    <dbReference type="NCBI Taxonomy" id="3119007"/>
    <lineage>
        <taxon>Bacteria</taxon>
        <taxon>Pseudomonadati</taxon>
        <taxon>Gemmatimonadota</taxon>
        <taxon>Longimicrobiia</taxon>
        <taxon>Gaopeijiales</taxon>
        <taxon>Gaopeijiaceae</taxon>
        <taxon>Gaopeijia</taxon>
    </lineage>
</organism>
<comment type="caution">
    <text evidence="3">The sequence shown here is derived from an EMBL/GenBank/DDBJ whole genome shotgun (WGS) entry which is preliminary data.</text>
</comment>
<sequence length="178" mass="18249">MPNRPASHPLPALLLAALAAGCSSASTPAVEADREPPRTAPDSPDTLSSANTEGWVWSYRSNPPTALFGPPASEAVLVVECSPEGPGRVQHTVYAPAPVDGSGELVIEGNGDRRSVRVGPMASELAGGPVWSGHSEIGTIERPFLDGEGPVVFRIEGGPTLAVPDPLPVRSLFAACAG</sequence>
<accession>A0ABU9E7T4</accession>
<evidence type="ECO:0008006" key="5">
    <source>
        <dbReference type="Google" id="ProtNLM"/>
    </source>
</evidence>
<dbReference type="EMBL" id="JBBHLI010000003">
    <property type="protein sequence ID" value="MEK9500774.1"/>
    <property type="molecule type" value="Genomic_DNA"/>
</dbReference>
<reference evidence="3 4" key="1">
    <citation type="submission" date="2024-02" db="EMBL/GenBank/DDBJ databases">
        <title>A novel Gemmatimonadota bacterium.</title>
        <authorList>
            <person name="Du Z.-J."/>
            <person name="Ye Y.-Q."/>
        </authorList>
    </citation>
    <scope>NUCLEOTIDE SEQUENCE [LARGE SCALE GENOMIC DNA]</scope>
    <source>
        <strain evidence="3 4">DH-20</strain>
    </source>
</reference>
<dbReference type="RefSeq" id="WP_405286618.1">
    <property type="nucleotide sequence ID" value="NZ_JBBHLI010000003.1"/>
</dbReference>
<protein>
    <recommendedName>
        <fullName evidence="5">Lipoprotein</fullName>
    </recommendedName>
</protein>
<gene>
    <name evidence="3" type="ORF">WI372_07285</name>
</gene>